<dbReference type="AlphaFoldDB" id="A0A5P2D4W7"/>
<organism evidence="13 14">
    <name type="scientific">Streptomyces venezuelae</name>
    <dbReference type="NCBI Taxonomy" id="54571"/>
    <lineage>
        <taxon>Bacteria</taxon>
        <taxon>Bacillati</taxon>
        <taxon>Actinomycetota</taxon>
        <taxon>Actinomycetes</taxon>
        <taxon>Kitasatosporales</taxon>
        <taxon>Streptomycetaceae</taxon>
        <taxon>Streptomyces</taxon>
    </lineage>
</organism>
<evidence type="ECO:0000313" key="14">
    <source>
        <dbReference type="Proteomes" id="UP000325211"/>
    </source>
</evidence>
<proteinExistence type="inferred from homology"/>
<dbReference type="EMBL" id="CP029190">
    <property type="protein sequence ID" value="QES50214.1"/>
    <property type="molecule type" value="Genomic_DNA"/>
</dbReference>
<dbReference type="InterPro" id="IPR000682">
    <property type="entry name" value="PCMT"/>
</dbReference>
<dbReference type="PANTHER" id="PTHR11579">
    <property type="entry name" value="PROTEIN-L-ISOASPARTATE O-METHYLTRANSFERASE"/>
    <property type="match status" value="1"/>
</dbReference>
<dbReference type="GO" id="GO:0032259">
    <property type="term" value="P:methylation"/>
    <property type="evidence" value="ECO:0007669"/>
    <property type="project" value="UniProtKB-KW"/>
</dbReference>
<evidence type="ECO:0000256" key="9">
    <source>
        <dbReference type="ARBA" id="ARBA00030757"/>
    </source>
</evidence>
<gene>
    <name evidence="13" type="ORF">DEJ50_22670</name>
</gene>
<evidence type="ECO:0000313" key="13">
    <source>
        <dbReference type="EMBL" id="QES50214.1"/>
    </source>
</evidence>
<evidence type="ECO:0000256" key="6">
    <source>
        <dbReference type="ARBA" id="ARBA00022603"/>
    </source>
</evidence>
<dbReference type="Proteomes" id="UP000325211">
    <property type="component" value="Chromosome"/>
</dbReference>
<dbReference type="PROSITE" id="PS01279">
    <property type="entry name" value="PCMT"/>
    <property type="match status" value="1"/>
</dbReference>
<keyword evidence="7" id="KW-0808">Transferase</keyword>
<dbReference type="SUPFAM" id="SSF53335">
    <property type="entry name" value="S-adenosyl-L-methionine-dependent methyltransferases"/>
    <property type="match status" value="1"/>
</dbReference>
<name>A0A5P2D4W7_STRVZ</name>
<evidence type="ECO:0000256" key="12">
    <source>
        <dbReference type="SAM" id="MobiDB-lite"/>
    </source>
</evidence>
<dbReference type="OrthoDB" id="5143400at2"/>
<evidence type="ECO:0000256" key="4">
    <source>
        <dbReference type="ARBA" id="ARBA00013346"/>
    </source>
</evidence>
<evidence type="ECO:0000256" key="8">
    <source>
        <dbReference type="ARBA" id="ARBA00022691"/>
    </source>
</evidence>
<dbReference type="GO" id="GO:0005737">
    <property type="term" value="C:cytoplasm"/>
    <property type="evidence" value="ECO:0007669"/>
    <property type="project" value="UniProtKB-SubCell"/>
</dbReference>
<evidence type="ECO:0000256" key="10">
    <source>
        <dbReference type="ARBA" id="ARBA00031323"/>
    </source>
</evidence>
<keyword evidence="8" id="KW-0949">S-adenosyl-L-methionine</keyword>
<reference evidence="13 14" key="1">
    <citation type="submission" date="2018-05" db="EMBL/GenBank/DDBJ databases">
        <title>Streptomyces venezuelae.</title>
        <authorList>
            <person name="Kim W."/>
            <person name="Lee N."/>
            <person name="Cho B.-K."/>
        </authorList>
    </citation>
    <scope>NUCLEOTIDE SEQUENCE [LARGE SCALE GENOMIC DNA]</scope>
    <source>
        <strain evidence="13 14">ATCC 21782</strain>
    </source>
</reference>
<keyword evidence="6" id="KW-0489">Methyltransferase</keyword>
<dbReference type="PANTHER" id="PTHR11579:SF0">
    <property type="entry name" value="PROTEIN-L-ISOASPARTATE(D-ASPARTATE) O-METHYLTRANSFERASE"/>
    <property type="match status" value="1"/>
</dbReference>
<evidence type="ECO:0000256" key="2">
    <source>
        <dbReference type="ARBA" id="ARBA00005369"/>
    </source>
</evidence>
<comment type="similarity">
    <text evidence="2">Belongs to the methyltransferase superfamily. L-isoaspartyl/D-aspartyl protein methyltransferase family.</text>
</comment>
<dbReference type="InterPro" id="IPR029063">
    <property type="entry name" value="SAM-dependent_MTases_sf"/>
</dbReference>
<evidence type="ECO:0000256" key="7">
    <source>
        <dbReference type="ARBA" id="ARBA00022679"/>
    </source>
</evidence>
<feature type="region of interest" description="Disordered" evidence="12">
    <location>
        <begin position="1"/>
        <end position="22"/>
    </location>
</feature>
<keyword evidence="5" id="KW-0963">Cytoplasm</keyword>
<dbReference type="GO" id="GO:0004719">
    <property type="term" value="F:protein-L-isoaspartate (D-aspartate) O-methyltransferase activity"/>
    <property type="evidence" value="ECO:0007669"/>
    <property type="project" value="UniProtKB-EC"/>
</dbReference>
<dbReference type="EC" id="2.1.1.77" evidence="3"/>
<sequence length="396" mass="43660">MDAAAHPAEPRRQSAEQVGSVNRDTCRTALSTMGLLQPPWLADAFDRVDREAFVPDTLWLPIRDAKGLWRFIDRGTDPEGWKHAVWNPHQSVVTQLDDGSTRPEGPASGDFTSSVSALDVVMRKLQHLDLREDHQVLEIGYASGYHTAMVCERVGSARVTAVEVDDGLAAVGAHNLKSAGYMPDLVCGDGLRGVATRAPFDRIISTAALRRVPCAWVEQAAPAAVILTPFGTAYSNAGLLRLHVDDERAQGWFVGESAYMWIRSERPTPVLQLPEEFIGRPSPIDPAQILGSTHLQDFAIGLQVADISYSHRGEGRERRVQFVDTAGTSATIVRYGDWWAGDAVRSWGPRDLWAEVTTAYTWYETHGRPHITRFGVTVDPDGQRVWLDDPHHAVGT</sequence>
<accession>A0A5P2D4W7</accession>
<evidence type="ECO:0000256" key="1">
    <source>
        <dbReference type="ARBA" id="ARBA00004496"/>
    </source>
</evidence>
<evidence type="ECO:0000256" key="11">
    <source>
        <dbReference type="ARBA" id="ARBA00031350"/>
    </source>
</evidence>
<dbReference type="Gene3D" id="3.40.50.150">
    <property type="entry name" value="Vaccinia Virus protein VP39"/>
    <property type="match status" value="1"/>
</dbReference>
<evidence type="ECO:0000256" key="3">
    <source>
        <dbReference type="ARBA" id="ARBA00011890"/>
    </source>
</evidence>
<protein>
    <recommendedName>
        <fullName evidence="4">Protein-L-isoaspartate O-methyltransferase</fullName>
        <ecNumber evidence="3">2.1.1.77</ecNumber>
    </recommendedName>
    <alternativeName>
        <fullName evidence="11">L-isoaspartyl protein carboxyl methyltransferase</fullName>
    </alternativeName>
    <alternativeName>
        <fullName evidence="9">Protein L-isoaspartyl methyltransferase</fullName>
    </alternativeName>
    <alternativeName>
        <fullName evidence="10">Protein-beta-aspartate methyltransferase</fullName>
    </alternativeName>
</protein>
<evidence type="ECO:0000256" key="5">
    <source>
        <dbReference type="ARBA" id="ARBA00022490"/>
    </source>
</evidence>
<comment type="subcellular location">
    <subcellularLocation>
        <location evidence="1">Cytoplasm</location>
    </subcellularLocation>
</comment>
<dbReference type="Pfam" id="PF01135">
    <property type="entry name" value="PCMT"/>
    <property type="match status" value="1"/>
</dbReference>